<comment type="caution">
    <text evidence="1">The sequence shown here is derived from an EMBL/GenBank/DDBJ whole genome shotgun (WGS) entry which is preliminary data.</text>
</comment>
<dbReference type="RefSeq" id="WP_307722715.1">
    <property type="nucleotide sequence ID" value="NZ_BJLR01000009.1"/>
</dbReference>
<dbReference type="Proteomes" id="UP000317046">
    <property type="component" value="Unassembled WGS sequence"/>
</dbReference>
<evidence type="ECO:0000313" key="2">
    <source>
        <dbReference type="Proteomes" id="UP000317046"/>
    </source>
</evidence>
<organism evidence="1 2">
    <name type="scientific">Cellulomonas cellasea</name>
    <dbReference type="NCBI Taxonomy" id="43670"/>
    <lineage>
        <taxon>Bacteria</taxon>
        <taxon>Bacillati</taxon>
        <taxon>Actinomycetota</taxon>
        <taxon>Actinomycetes</taxon>
        <taxon>Micrococcales</taxon>
        <taxon>Cellulomonadaceae</taxon>
        <taxon>Cellulomonas</taxon>
    </lineage>
</organism>
<sequence length="377" mass="40336">MAGVDPALPRLPLDDPGLRTRHLLALPAGIGPDEVEVLAVSRFPAARWETRPGVLQQRAPGARGARGTGPTPGVLRVSRLSTLTGPYAVQPGEALSLGLPAATAVVYDAACPRERGERPYPGGDREGLKRAFPDAVPVREEERVLLWLVAVARRLGGAVRTGERGTVLTPDIDAAIDLTVYTRGWLEPDETLAVVQQVLPRARLAMDGVPWTGPAPDAGRHARPGLAALGVPERGGAGLRDALERHGIEDEDLRRRLHAEAEAYDRAMLAEPPPQTGYGALVDLGVDGLLAIEVHGEEVLPPLLRELPWAKAGAVAYRVRWEPTDIEELELERPSFEHRVARGRAMPQVQAVARALHAAVGGEIADAADFLVNPADL</sequence>
<name>A0A4Y3KVJ3_9CELL</name>
<reference evidence="1" key="1">
    <citation type="submission" date="2019-06" db="EMBL/GenBank/DDBJ databases">
        <title>Whole genome shotgun sequence of Cellulomonas cellasea NBRC 3753.</title>
        <authorList>
            <person name="Hosoyama A."/>
            <person name="Uohara A."/>
            <person name="Ohji S."/>
            <person name="Ichikawa N."/>
        </authorList>
    </citation>
    <scope>NUCLEOTIDE SEQUENCE [LARGE SCALE GENOMIC DNA]</scope>
    <source>
        <strain evidence="1">NBRC 3753</strain>
    </source>
</reference>
<accession>A0A4Y3KVJ3</accession>
<evidence type="ECO:0000313" key="1">
    <source>
        <dbReference type="EMBL" id="GEA86878.1"/>
    </source>
</evidence>
<dbReference type="AlphaFoldDB" id="A0A4Y3KVJ3"/>
<protein>
    <submittedName>
        <fullName evidence="1">Uncharacterized protein</fullName>
    </submittedName>
</protein>
<proteinExistence type="predicted"/>
<gene>
    <name evidence="1" type="ORF">CCE01nite_08270</name>
</gene>
<keyword evidence="2" id="KW-1185">Reference proteome</keyword>
<dbReference type="EMBL" id="BJLR01000009">
    <property type="protein sequence ID" value="GEA86878.1"/>
    <property type="molecule type" value="Genomic_DNA"/>
</dbReference>